<dbReference type="InterPro" id="IPR051793">
    <property type="entry name" value="NADH:flavin_oxidoreductase"/>
</dbReference>
<dbReference type="CDD" id="cd02803">
    <property type="entry name" value="OYE_like_FMN_family"/>
    <property type="match status" value="1"/>
</dbReference>
<evidence type="ECO:0000256" key="1">
    <source>
        <dbReference type="ARBA" id="ARBA00001917"/>
    </source>
</evidence>
<feature type="domain" description="NADH:flavin oxidoreductase/NADH oxidase N-terminal" evidence="9">
    <location>
        <begin position="8"/>
        <end position="345"/>
    </location>
</feature>
<dbReference type="Pfam" id="PF00724">
    <property type="entry name" value="Oxidored_FMN"/>
    <property type="match status" value="1"/>
</dbReference>
<evidence type="ECO:0000256" key="2">
    <source>
        <dbReference type="ARBA" id="ARBA00001966"/>
    </source>
</evidence>
<keyword evidence="5" id="KW-0479">Metal-binding</keyword>
<sequence>MARNDLIMKPIKVGKRTLRNRVFLAPMGEGMANPDGTIGEQFIDYYAEYAKGGTAVVTPGVICVDYPVGKPEKLIARMDQQVNVKDWGRLAEKIHRYGGLLIPQLHHAGAQTDASITGVTPKCVSDVDVNHQLIMSHRLLGPQEELTTEEVKAIVLKFVNASLYAQLAGCDGVALHGAHGYLINQFLSPATNKRTDEYGGNFENRLRFAREIVEEIRRVCGPNFIIGARIPGHEWIDGALTDNDIDEIARRLEAAGCDYFDVSGGLTDNTTLIMETSNYVEGARVPFAARIKKAVNVPVGAVGKIRHPEFANKVLEDGNADFIIMGRTLICDPEWANKVKNNTPEEIRPCLSCFDGCTGRLFRGVGVSCVLNPRRSREHDIGYVPKVEVPKNIVVVGAGPGGMEAACAAASVNHNVTLIEKSSVLGGQFNLACVPPHKDAIKEARDWYVGELERKNVTVKLNTEATLESISALNPDKVILATGSEAIKSVPIPGVENTVSSWDILKNVENVPEGKNVTIIGGGIVGCEVAELLAENNNNVTILEMQSQIAQGLEPFHTMEMYIDFAKKQVNVITDVTVQSITDGKVAYLRKIKDEVDRASDVLGQSHSASIAIEENYEVREESVDADLIVLAVGQKSVGKDLADALYEAGYDVVVVGDASKPRKFIDAVTEGYFAGIDA</sequence>
<keyword evidence="8" id="KW-0411">Iron-sulfur</keyword>
<dbReference type="InterPro" id="IPR001155">
    <property type="entry name" value="OxRdtase_FMN_N"/>
</dbReference>
<comment type="caution">
    <text evidence="11">The sequence shown here is derived from an EMBL/GenBank/DDBJ whole genome shotgun (WGS) entry which is preliminary data.</text>
</comment>
<keyword evidence="12" id="KW-1185">Reference proteome</keyword>
<keyword evidence="6" id="KW-0560">Oxidoreductase</keyword>
<evidence type="ECO:0000259" key="9">
    <source>
        <dbReference type="Pfam" id="PF00724"/>
    </source>
</evidence>
<dbReference type="Pfam" id="PF07992">
    <property type="entry name" value="Pyr_redox_2"/>
    <property type="match status" value="1"/>
</dbReference>
<dbReference type="EMBL" id="JAZHFS010000023">
    <property type="protein sequence ID" value="MEF2114417.1"/>
    <property type="molecule type" value="Genomic_DNA"/>
</dbReference>
<evidence type="ECO:0000313" key="11">
    <source>
        <dbReference type="EMBL" id="MEF2114417.1"/>
    </source>
</evidence>
<evidence type="ECO:0000256" key="8">
    <source>
        <dbReference type="ARBA" id="ARBA00023014"/>
    </source>
</evidence>
<comment type="cofactor">
    <cofactor evidence="1">
        <name>FMN</name>
        <dbReference type="ChEBI" id="CHEBI:58210"/>
    </cofactor>
</comment>
<evidence type="ECO:0000256" key="6">
    <source>
        <dbReference type="ARBA" id="ARBA00023002"/>
    </source>
</evidence>
<keyword evidence="3" id="KW-0285">Flavoprotein</keyword>
<proteinExistence type="predicted"/>
<evidence type="ECO:0000256" key="7">
    <source>
        <dbReference type="ARBA" id="ARBA00023004"/>
    </source>
</evidence>
<comment type="cofactor">
    <cofactor evidence="2">
        <name>[4Fe-4S] cluster</name>
        <dbReference type="ChEBI" id="CHEBI:49883"/>
    </cofactor>
</comment>
<dbReference type="PANTHER" id="PTHR42917">
    <property type="entry name" value="2,4-DIENOYL-COA REDUCTASE"/>
    <property type="match status" value="1"/>
</dbReference>
<evidence type="ECO:0000256" key="5">
    <source>
        <dbReference type="ARBA" id="ARBA00022723"/>
    </source>
</evidence>
<evidence type="ECO:0000259" key="10">
    <source>
        <dbReference type="Pfam" id="PF07992"/>
    </source>
</evidence>
<dbReference type="Proteomes" id="UP001498469">
    <property type="component" value="Unassembled WGS sequence"/>
</dbReference>
<protein>
    <submittedName>
        <fullName evidence="11">FAD-dependent oxidoreductase</fullName>
    </submittedName>
</protein>
<evidence type="ECO:0000313" key="12">
    <source>
        <dbReference type="Proteomes" id="UP001498469"/>
    </source>
</evidence>
<evidence type="ECO:0000256" key="4">
    <source>
        <dbReference type="ARBA" id="ARBA00022643"/>
    </source>
</evidence>
<organism evidence="11 12">
    <name type="scientific">Clostridium frigoriphilum</name>
    <dbReference type="NCBI Taxonomy" id="443253"/>
    <lineage>
        <taxon>Bacteria</taxon>
        <taxon>Bacillati</taxon>
        <taxon>Bacillota</taxon>
        <taxon>Clostridia</taxon>
        <taxon>Eubacteriales</taxon>
        <taxon>Clostridiaceae</taxon>
        <taxon>Clostridium</taxon>
    </lineage>
</organism>
<reference evidence="11 12" key="1">
    <citation type="submission" date="2023-11" db="EMBL/GenBank/DDBJ databases">
        <title>Draft genome sequence of a psychrophilic Clostridium strain from permafrost water brine.</title>
        <authorList>
            <person name="Shcherbakova V.A."/>
            <person name="Trubitsyn V.E."/>
            <person name="Zakharyuk A.G."/>
        </authorList>
    </citation>
    <scope>NUCLEOTIDE SEQUENCE [LARGE SCALE GENOMIC DNA]</scope>
    <source>
        <strain evidence="11 12">14F</strain>
    </source>
</reference>
<name>A0ABU7USN6_9CLOT</name>
<gene>
    <name evidence="11" type="ORF">SJI18_19140</name>
</gene>
<dbReference type="PANTHER" id="PTHR42917:SF2">
    <property type="entry name" value="2,4-DIENOYL-COA REDUCTASE [(2E)-ENOYL-COA-PRODUCING]"/>
    <property type="match status" value="1"/>
</dbReference>
<keyword evidence="4" id="KW-0288">FMN</keyword>
<feature type="domain" description="FAD/NAD(P)-binding" evidence="10">
    <location>
        <begin position="392"/>
        <end position="640"/>
    </location>
</feature>
<evidence type="ECO:0000256" key="3">
    <source>
        <dbReference type="ARBA" id="ARBA00022630"/>
    </source>
</evidence>
<accession>A0ABU7USN6</accession>
<dbReference type="RefSeq" id="WP_216253178.1">
    <property type="nucleotide sequence ID" value="NZ_JAZHFS010000023.1"/>
</dbReference>
<keyword evidence="7" id="KW-0408">Iron</keyword>
<dbReference type="InterPro" id="IPR023753">
    <property type="entry name" value="FAD/NAD-binding_dom"/>
</dbReference>